<feature type="region of interest" description="Disordered" evidence="1">
    <location>
        <begin position="1"/>
        <end position="39"/>
    </location>
</feature>
<gene>
    <name evidence="2" type="ORF">HID58_065995</name>
</gene>
<proteinExistence type="predicted"/>
<evidence type="ECO:0000313" key="3">
    <source>
        <dbReference type="Proteomes" id="UP000824890"/>
    </source>
</evidence>
<dbReference type="Proteomes" id="UP000824890">
    <property type="component" value="Unassembled WGS sequence"/>
</dbReference>
<keyword evidence="3" id="KW-1185">Reference proteome</keyword>
<dbReference type="EMBL" id="JAGKQM010000015">
    <property type="protein sequence ID" value="KAH0878601.1"/>
    <property type="molecule type" value="Genomic_DNA"/>
</dbReference>
<evidence type="ECO:0000256" key="1">
    <source>
        <dbReference type="SAM" id="MobiDB-lite"/>
    </source>
</evidence>
<name>A0ABQ7ZEW1_BRANA</name>
<protein>
    <submittedName>
        <fullName evidence="2">Uncharacterized protein</fullName>
    </submittedName>
</protein>
<sequence>KSLTLSPTKEFRVSYGAEKPKQEDKEREGEVGERLRKKENVDKEAEAFIRLEHSKWMTESS</sequence>
<evidence type="ECO:0000313" key="2">
    <source>
        <dbReference type="EMBL" id="KAH0878601.1"/>
    </source>
</evidence>
<feature type="non-terminal residue" evidence="2">
    <location>
        <position position="1"/>
    </location>
</feature>
<accession>A0ABQ7ZEW1</accession>
<reference evidence="2 3" key="1">
    <citation type="submission" date="2021-05" db="EMBL/GenBank/DDBJ databases">
        <title>Genome Assembly of Synthetic Allotetraploid Brassica napus Reveals Homoeologous Exchanges between Subgenomes.</title>
        <authorList>
            <person name="Davis J.T."/>
        </authorList>
    </citation>
    <scope>NUCLEOTIDE SEQUENCE [LARGE SCALE GENOMIC DNA]</scope>
    <source>
        <strain evidence="3">cv. Da-Ae</strain>
        <tissue evidence="2">Seedling</tissue>
    </source>
</reference>
<comment type="caution">
    <text evidence="2">The sequence shown here is derived from an EMBL/GenBank/DDBJ whole genome shotgun (WGS) entry which is preliminary data.</text>
</comment>
<feature type="compositionally biased region" description="Basic and acidic residues" evidence="1">
    <location>
        <begin position="18"/>
        <end position="39"/>
    </location>
</feature>
<organism evidence="2 3">
    <name type="scientific">Brassica napus</name>
    <name type="common">Rape</name>
    <dbReference type="NCBI Taxonomy" id="3708"/>
    <lineage>
        <taxon>Eukaryota</taxon>
        <taxon>Viridiplantae</taxon>
        <taxon>Streptophyta</taxon>
        <taxon>Embryophyta</taxon>
        <taxon>Tracheophyta</taxon>
        <taxon>Spermatophyta</taxon>
        <taxon>Magnoliopsida</taxon>
        <taxon>eudicotyledons</taxon>
        <taxon>Gunneridae</taxon>
        <taxon>Pentapetalae</taxon>
        <taxon>rosids</taxon>
        <taxon>malvids</taxon>
        <taxon>Brassicales</taxon>
        <taxon>Brassicaceae</taxon>
        <taxon>Brassiceae</taxon>
        <taxon>Brassica</taxon>
    </lineage>
</organism>